<keyword evidence="2" id="KW-1185">Reference proteome</keyword>
<dbReference type="EMBL" id="JACHJK010000003">
    <property type="protein sequence ID" value="MBB5926475.1"/>
    <property type="molecule type" value="Genomic_DNA"/>
</dbReference>
<evidence type="ECO:0000313" key="2">
    <source>
        <dbReference type="Proteomes" id="UP000585836"/>
    </source>
</evidence>
<dbReference type="Proteomes" id="UP000585836">
    <property type="component" value="Unassembled WGS sequence"/>
</dbReference>
<comment type="caution">
    <text evidence="1">The sequence shown here is derived from an EMBL/GenBank/DDBJ whole genome shotgun (WGS) entry which is preliminary data.</text>
</comment>
<accession>A0A7W9UPL4</accession>
<dbReference type="RefSeq" id="WP_221508761.1">
    <property type="nucleotide sequence ID" value="NZ_BAAAWF010000083.1"/>
</dbReference>
<gene>
    <name evidence="1" type="ORF">FHS34_001931</name>
</gene>
<protein>
    <submittedName>
        <fullName evidence="1">Uncharacterized protein</fullName>
    </submittedName>
</protein>
<name>A0A7W9UPL4_9ACTN</name>
<organism evidence="1 2">
    <name type="scientific">Streptomyces echinatus</name>
    <dbReference type="NCBI Taxonomy" id="67293"/>
    <lineage>
        <taxon>Bacteria</taxon>
        <taxon>Bacillati</taxon>
        <taxon>Actinomycetota</taxon>
        <taxon>Actinomycetes</taxon>
        <taxon>Kitasatosporales</taxon>
        <taxon>Streptomycetaceae</taxon>
        <taxon>Streptomyces</taxon>
    </lineage>
</organism>
<sequence>MPQLARTDRDVQWIRTRRDELADITADPLAPPIRHARDLHELQRLDHIVS</sequence>
<proteinExistence type="predicted"/>
<reference evidence="1 2" key="1">
    <citation type="submission" date="2020-08" db="EMBL/GenBank/DDBJ databases">
        <title>Genomic Encyclopedia of Type Strains, Phase III (KMG-III): the genomes of soil and plant-associated and newly described type strains.</title>
        <authorList>
            <person name="Whitman W."/>
        </authorList>
    </citation>
    <scope>NUCLEOTIDE SEQUENCE [LARGE SCALE GENOMIC DNA]</scope>
    <source>
        <strain evidence="1 2">CECT 3313</strain>
    </source>
</reference>
<dbReference type="AlphaFoldDB" id="A0A7W9UPL4"/>
<evidence type="ECO:0000313" key="1">
    <source>
        <dbReference type="EMBL" id="MBB5926475.1"/>
    </source>
</evidence>